<reference evidence="3" key="1">
    <citation type="journal article" date="2020" name="mSystems">
        <title>Genome- and Community-Level Interaction Insights into Carbon Utilization and Element Cycling Functions of Hydrothermarchaeota in Hydrothermal Sediment.</title>
        <authorList>
            <person name="Zhou Z."/>
            <person name="Liu Y."/>
            <person name="Xu W."/>
            <person name="Pan J."/>
            <person name="Luo Z.H."/>
            <person name="Li M."/>
        </authorList>
    </citation>
    <scope>NUCLEOTIDE SEQUENCE [LARGE SCALE GENOMIC DNA]</scope>
    <source>
        <strain evidence="3">SpSt-1182</strain>
    </source>
</reference>
<name>A0A7V0T6K2_UNCW3</name>
<dbReference type="GO" id="GO:0046872">
    <property type="term" value="F:metal ion binding"/>
    <property type="evidence" value="ECO:0007669"/>
    <property type="project" value="InterPro"/>
</dbReference>
<evidence type="ECO:0000259" key="1">
    <source>
        <dbReference type="Pfam" id="PF00675"/>
    </source>
</evidence>
<organism evidence="3">
    <name type="scientific">candidate division WOR-3 bacterium</name>
    <dbReference type="NCBI Taxonomy" id="2052148"/>
    <lineage>
        <taxon>Bacteria</taxon>
        <taxon>Bacteria division WOR-3</taxon>
    </lineage>
</organism>
<dbReference type="AlphaFoldDB" id="A0A7V0T6K2"/>
<proteinExistence type="predicted"/>
<sequence length="446" mass="49308">MKPLLTLLAACGILFAVPSLPVYRDSLENGLVVLTYEDHSVPAVSMRLVSRSGATLDPGGRSGTANLTARLLLDGTAFRSAEEITETIEFLGIRRNAGSGYDFSYSELMTLSEYLDTALTLLAEAARSASFPESEFERERALTLTRARRDWDRPNTVVEADFDRLLFGDQHPYTRDECGDTADLPGLTPDDVRSFHAAHWHPGNCFLIIVGAVEREDLLGRVRSLFGDWPASARVERPTVPGFDFPPGIRARAITRPEMSQSYVIMGHPGLSVFDTDLQAARLMSFVLGGSAIASRLGESVRVEGGLAYDVRCWFDRLALPGAFRATVQTADPAEAIRRIRYEIRRMHESGPTERETETARNYFTGSFPLGYSSTSGKLRELTFAEAYGFGPGWLEEFPRVIGELTREDLAAAARTRLCPDDMLIVVVGPLTRDRLGLDDTAWLEE</sequence>
<dbReference type="Pfam" id="PF05193">
    <property type="entry name" value="Peptidase_M16_C"/>
    <property type="match status" value="1"/>
</dbReference>
<feature type="domain" description="Peptidase M16 C-terminal" evidence="2">
    <location>
        <begin position="187"/>
        <end position="362"/>
    </location>
</feature>
<feature type="domain" description="Peptidase M16 N-terminal" evidence="1">
    <location>
        <begin position="33"/>
        <end position="159"/>
    </location>
</feature>
<dbReference type="InterPro" id="IPR007863">
    <property type="entry name" value="Peptidase_M16_C"/>
</dbReference>
<dbReference type="PANTHER" id="PTHR11851">
    <property type="entry name" value="METALLOPROTEASE"/>
    <property type="match status" value="1"/>
</dbReference>
<accession>A0A7V0T6K2</accession>
<comment type="caution">
    <text evidence="3">The sequence shown here is derived from an EMBL/GenBank/DDBJ whole genome shotgun (WGS) entry which is preliminary data.</text>
</comment>
<dbReference type="SUPFAM" id="SSF63411">
    <property type="entry name" value="LuxS/MPP-like metallohydrolase"/>
    <property type="match status" value="2"/>
</dbReference>
<dbReference type="InterPro" id="IPR050361">
    <property type="entry name" value="MPP/UQCRC_Complex"/>
</dbReference>
<evidence type="ECO:0000259" key="2">
    <source>
        <dbReference type="Pfam" id="PF05193"/>
    </source>
</evidence>
<gene>
    <name evidence="3" type="ORF">ENN51_05785</name>
</gene>
<dbReference type="Gene3D" id="3.30.830.10">
    <property type="entry name" value="Metalloenzyme, LuxS/M16 peptidase-like"/>
    <property type="match status" value="2"/>
</dbReference>
<dbReference type="InterPro" id="IPR011765">
    <property type="entry name" value="Pept_M16_N"/>
</dbReference>
<dbReference type="EMBL" id="DSBX01000216">
    <property type="protein sequence ID" value="HDQ99775.1"/>
    <property type="molecule type" value="Genomic_DNA"/>
</dbReference>
<protein>
    <submittedName>
        <fullName evidence="3">Insulinase family protein</fullName>
    </submittedName>
</protein>
<dbReference type="InterPro" id="IPR011249">
    <property type="entry name" value="Metalloenz_LuxS/M16"/>
</dbReference>
<dbReference type="Proteomes" id="UP000885672">
    <property type="component" value="Unassembled WGS sequence"/>
</dbReference>
<evidence type="ECO:0000313" key="3">
    <source>
        <dbReference type="EMBL" id="HDQ99775.1"/>
    </source>
</evidence>
<dbReference type="Pfam" id="PF00675">
    <property type="entry name" value="Peptidase_M16"/>
    <property type="match status" value="1"/>
</dbReference>
<dbReference type="PANTHER" id="PTHR11851:SF224">
    <property type="entry name" value="PROCESSING PROTEASE"/>
    <property type="match status" value="1"/>
</dbReference>